<feature type="compositionally biased region" description="Low complexity" evidence="1">
    <location>
        <begin position="164"/>
        <end position="189"/>
    </location>
</feature>
<keyword evidence="2" id="KW-1133">Transmembrane helix</keyword>
<comment type="caution">
    <text evidence="4">The sequence shown here is derived from an EMBL/GenBank/DDBJ whole genome shotgun (WGS) entry which is preliminary data.</text>
</comment>
<reference evidence="5" key="1">
    <citation type="journal article" date="2015" name="PLoS Genet.">
        <title>The dynamic genome and transcriptome of the human fungal pathogen Blastomyces and close relative Emmonsia.</title>
        <authorList>
            <person name="Munoz J.F."/>
            <person name="Gauthier G.M."/>
            <person name="Desjardins C.A."/>
            <person name="Gallo J.E."/>
            <person name="Holder J."/>
            <person name="Sullivan T.D."/>
            <person name="Marty A.J."/>
            <person name="Carmen J.C."/>
            <person name="Chen Z."/>
            <person name="Ding L."/>
            <person name="Gujja S."/>
            <person name="Magrini V."/>
            <person name="Misas E."/>
            <person name="Mitreva M."/>
            <person name="Priest M."/>
            <person name="Saif S."/>
            <person name="Whiston E.A."/>
            <person name="Young S."/>
            <person name="Zeng Q."/>
            <person name="Goldman W.E."/>
            <person name="Mardis E.R."/>
            <person name="Taylor J.W."/>
            <person name="McEwen J.G."/>
            <person name="Clay O.K."/>
            <person name="Klein B.S."/>
            <person name="Cuomo C.A."/>
        </authorList>
    </citation>
    <scope>NUCLEOTIDE SEQUENCE [LARGE SCALE GENOMIC DNA]</scope>
    <source>
        <strain evidence="5">UAMH 3008</strain>
    </source>
</reference>
<feature type="signal peptide" evidence="3">
    <location>
        <begin position="1"/>
        <end position="30"/>
    </location>
</feature>
<organism evidence="4 5">
    <name type="scientific">[Emmonsia] crescens</name>
    <dbReference type="NCBI Taxonomy" id="73230"/>
    <lineage>
        <taxon>Eukaryota</taxon>
        <taxon>Fungi</taxon>
        <taxon>Dikarya</taxon>
        <taxon>Ascomycota</taxon>
        <taxon>Pezizomycotina</taxon>
        <taxon>Eurotiomycetes</taxon>
        <taxon>Eurotiomycetidae</taxon>
        <taxon>Onygenales</taxon>
        <taxon>Ajellomycetaceae</taxon>
        <taxon>Emergomyces</taxon>
    </lineage>
</organism>
<name>A0A0G2JAG7_9EURO</name>
<evidence type="ECO:0000256" key="2">
    <source>
        <dbReference type="SAM" id="Phobius"/>
    </source>
</evidence>
<accession>A0A0G2JAG7</accession>
<feature type="region of interest" description="Disordered" evidence="1">
    <location>
        <begin position="305"/>
        <end position="356"/>
    </location>
</feature>
<feature type="compositionally biased region" description="Basic and acidic residues" evidence="1">
    <location>
        <begin position="341"/>
        <end position="356"/>
    </location>
</feature>
<feature type="transmembrane region" description="Helical" evidence="2">
    <location>
        <begin position="238"/>
        <end position="258"/>
    </location>
</feature>
<gene>
    <name evidence="4" type="ORF">EMCG_01263</name>
</gene>
<feature type="region of interest" description="Disordered" evidence="1">
    <location>
        <begin position="162"/>
        <end position="212"/>
    </location>
</feature>
<keyword evidence="2" id="KW-0812">Transmembrane</keyword>
<dbReference type="Proteomes" id="UP000034164">
    <property type="component" value="Unassembled WGS sequence"/>
</dbReference>
<feature type="chain" id="PRO_5002545825" description="Mid2 domain-containing protein" evidence="3">
    <location>
        <begin position="31"/>
        <end position="356"/>
    </location>
</feature>
<keyword evidence="2" id="KW-0472">Membrane</keyword>
<evidence type="ECO:0000313" key="5">
    <source>
        <dbReference type="Proteomes" id="UP000034164"/>
    </source>
</evidence>
<feature type="compositionally biased region" description="Polar residues" evidence="1">
    <location>
        <begin position="190"/>
        <end position="212"/>
    </location>
</feature>
<evidence type="ECO:0008006" key="6">
    <source>
        <dbReference type="Google" id="ProtNLM"/>
    </source>
</evidence>
<dbReference type="OrthoDB" id="5215637at2759"/>
<evidence type="ECO:0000313" key="4">
    <source>
        <dbReference type="EMBL" id="KKZ65701.1"/>
    </source>
</evidence>
<protein>
    <recommendedName>
        <fullName evidence="6">Mid2 domain-containing protein</fullName>
    </recommendedName>
</protein>
<proteinExistence type="predicted"/>
<evidence type="ECO:0000256" key="1">
    <source>
        <dbReference type="SAM" id="MobiDB-lite"/>
    </source>
</evidence>
<sequence>MKHPPFAPPFLYALLSASLSLLLLSTPSYAAVRTCYLPNGKIAENDAPCFPQNPESACCGGSTYVCSTNNMCAHYDGSYYIIGSCTDPTWNSPGCPGYCYFRDHVHNSVRRCADDSYCCFDGPQCNCTTRVNAQKIFDFLPPYSALVGSSVSLNTAVATTSLVTPPGATPPASTTASTAATESNPSTNSDAQSISATASGPGSGQSAINPTSTWEGDVTLASELPVLHDNENNIGMKVGLGVGIPLAVIAVLLAALVYRVWKRGASASAGAGAGAGAGHRSAPAAAAAGGGIGFFSRLRSKDDPTSCLPMLENTSPPAAPLDEAVNQPANGRGFVPMHGQYKLDDTGTPHIIHEAP</sequence>
<dbReference type="VEuPathDB" id="FungiDB:EMCG_01263"/>
<dbReference type="AlphaFoldDB" id="A0A0G2JAG7"/>
<keyword evidence="3" id="KW-0732">Signal</keyword>
<evidence type="ECO:0000256" key="3">
    <source>
        <dbReference type="SAM" id="SignalP"/>
    </source>
</evidence>
<dbReference type="EMBL" id="LCZI01000602">
    <property type="protein sequence ID" value="KKZ65701.1"/>
    <property type="molecule type" value="Genomic_DNA"/>
</dbReference>